<dbReference type="InterPro" id="IPR012337">
    <property type="entry name" value="RNaseH-like_sf"/>
</dbReference>
<evidence type="ECO:0000259" key="2">
    <source>
        <dbReference type="Pfam" id="PF05699"/>
    </source>
</evidence>
<dbReference type="Pfam" id="PF05699">
    <property type="entry name" value="Dimer_Tnp_hAT"/>
    <property type="match status" value="1"/>
</dbReference>
<dbReference type="EnsemblPlants" id="Bo7g075780.1">
    <property type="protein sequence ID" value="Bo7g075780.1"/>
    <property type="gene ID" value="Bo7g075780"/>
</dbReference>
<evidence type="ECO:0000313" key="3">
    <source>
        <dbReference type="EnsemblPlants" id="Bo7g075780.1"/>
    </source>
</evidence>
<dbReference type="OMA" id="HETSHTH"/>
<feature type="region of interest" description="Disordered" evidence="1">
    <location>
        <begin position="1"/>
        <end position="58"/>
    </location>
</feature>
<dbReference type="SUPFAM" id="SSF53098">
    <property type="entry name" value="Ribonuclease H-like"/>
    <property type="match status" value="1"/>
</dbReference>
<protein>
    <recommendedName>
        <fullName evidence="2">HAT C-terminal dimerisation domain-containing protein</fullName>
    </recommendedName>
</protein>
<keyword evidence="4" id="KW-1185">Reference proteome</keyword>
<dbReference type="InterPro" id="IPR008906">
    <property type="entry name" value="HATC_C_dom"/>
</dbReference>
<accession>A0A0D3D9L8</accession>
<organism evidence="3 4">
    <name type="scientific">Brassica oleracea var. oleracea</name>
    <dbReference type="NCBI Taxonomy" id="109376"/>
    <lineage>
        <taxon>Eukaryota</taxon>
        <taxon>Viridiplantae</taxon>
        <taxon>Streptophyta</taxon>
        <taxon>Embryophyta</taxon>
        <taxon>Tracheophyta</taxon>
        <taxon>Spermatophyta</taxon>
        <taxon>Magnoliopsida</taxon>
        <taxon>eudicotyledons</taxon>
        <taxon>Gunneridae</taxon>
        <taxon>Pentapetalae</taxon>
        <taxon>rosids</taxon>
        <taxon>malvids</taxon>
        <taxon>Brassicales</taxon>
        <taxon>Brassicaceae</taxon>
        <taxon>Brassiceae</taxon>
        <taxon>Brassica</taxon>
    </lineage>
</organism>
<dbReference type="AlphaFoldDB" id="A0A0D3D9L8"/>
<reference evidence="3 4" key="1">
    <citation type="journal article" date="2014" name="Genome Biol.">
        <title>Transcriptome and methylome profiling reveals relics of genome dominance in the mesopolyploid Brassica oleracea.</title>
        <authorList>
            <person name="Parkin I.A."/>
            <person name="Koh C."/>
            <person name="Tang H."/>
            <person name="Robinson S.J."/>
            <person name="Kagale S."/>
            <person name="Clarke W.E."/>
            <person name="Town C.D."/>
            <person name="Nixon J."/>
            <person name="Krishnakumar V."/>
            <person name="Bidwell S.L."/>
            <person name="Denoeud F."/>
            <person name="Belcram H."/>
            <person name="Links M.G."/>
            <person name="Just J."/>
            <person name="Clarke C."/>
            <person name="Bender T."/>
            <person name="Huebert T."/>
            <person name="Mason A.S."/>
            <person name="Pires J.C."/>
            <person name="Barker G."/>
            <person name="Moore J."/>
            <person name="Walley P.G."/>
            <person name="Manoli S."/>
            <person name="Batley J."/>
            <person name="Edwards D."/>
            <person name="Nelson M.N."/>
            <person name="Wang X."/>
            <person name="Paterson A.H."/>
            <person name="King G."/>
            <person name="Bancroft I."/>
            <person name="Chalhoub B."/>
            <person name="Sharpe A.G."/>
        </authorList>
    </citation>
    <scope>NUCLEOTIDE SEQUENCE</scope>
    <source>
        <strain evidence="3 4">cv. TO1000</strain>
    </source>
</reference>
<dbReference type="PANTHER" id="PTHR45749:SF35">
    <property type="entry name" value="AC-LIKE TRANSPOSASE-RELATED"/>
    <property type="match status" value="1"/>
</dbReference>
<sequence length="717" mass="83260">MPPVSTRKHVHGSVKRKEKKKRDEFIKSQANSMLKFVTKSGPSKTDVPTEDEINKKDACDEEEMLTNENQENADAVEYMEETREKNMEETREKNIRNVNASMETWILLILEHGKELRKGIEISWLKRVLRHEKDLPILASTGFSDWRNISSRLKSHETSHTHILCMTKWTELEVRLQRNETVDRHLQEEINREKRHWRDVLLRLLSLVEAFAKYNISFRRDNAKIDDENNRNFLGMIKAIAKFDPVMIEHLRQFEKEVNDTSGKGLFDALRKVLFDFKLNINDVRGKGYDNGANMKGKYKGVQSRLLEVIPRACYTPCGCHSLNLALCDMASSSKKAVSFFGIVQQIYCLFSSSTRNWEIFREKVNGLTLKPLSQTRWESRIDSVKPIRFQTLQIREALFYLAESSNNPMHKSQAESLAESESHGIGGFEFLFGMIIWHELLSAFNIVSKILQSEDMDIDVAISQLNGLVLFLKEYRETGFERAKSEATRIANEMEIEPAFSVKPNRTRKRKRHFDEDIDNEEESMVLPGEEGFKVDYFINIMDQAIVSIETRFEQFQSYDKTFGFLFDLNKLKATSDDELMESCVRLGDFLRHGEHSDVNGEDLCSELKLLRMVLPEEVKRAAELLNSLKGMEDFYPNSWIAYRILLTILVSVASAERSFSKLKLIKNYLRSTMSQERLNGLSMISIEKDTVDKLDYEKIMDEFAGRKARRSVFQK</sequence>
<dbReference type="Gramene" id="Bo7g075780.1">
    <property type="protein sequence ID" value="Bo7g075780.1"/>
    <property type="gene ID" value="Bo7g075780"/>
</dbReference>
<evidence type="ECO:0000256" key="1">
    <source>
        <dbReference type="SAM" id="MobiDB-lite"/>
    </source>
</evidence>
<dbReference type="Proteomes" id="UP000032141">
    <property type="component" value="Chromosome C7"/>
</dbReference>
<name>A0A0D3D9L8_BRAOL</name>
<feature type="compositionally biased region" description="Basic residues" evidence="1">
    <location>
        <begin position="1"/>
        <end position="20"/>
    </location>
</feature>
<evidence type="ECO:0000313" key="4">
    <source>
        <dbReference type="Proteomes" id="UP000032141"/>
    </source>
</evidence>
<dbReference type="STRING" id="109376.A0A0D3D9L8"/>
<proteinExistence type="predicted"/>
<dbReference type="HOGENOM" id="CLU_006175_4_3_1"/>
<reference evidence="3" key="2">
    <citation type="submission" date="2015-03" db="UniProtKB">
        <authorList>
            <consortium name="EnsemblPlants"/>
        </authorList>
    </citation>
    <scope>IDENTIFICATION</scope>
</reference>
<dbReference type="PANTHER" id="PTHR45749">
    <property type="match status" value="1"/>
</dbReference>
<feature type="domain" description="HAT C-terminal dimerisation" evidence="2">
    <location>
        <begin position="605"/>
        <end position="691"/>
    </location>
</feature>
<dbReference type="GO" id="GO:0046983">
    <property type="term" value="F:protein dimerization activity"/>
    <property type="evidence" value="ECO:0007669"/>
    <property type="project" value="InterPro"/>
</dbReference>